<dbReference type="GO" id="GO:0022857">
    <property type="term" value="F:transmembrane transporter activity"/>
    <property type="evidence" value="ECO:0007669"/>
    <property type="project" value="TreeGrafter"/>
</dbReference>
<gene>
    <name evidence="1" type="ORF">S01H1_55338</name>
</gene>
<dbReference type="PANTHER" id="PTHR24220">
    <property type="entry name" value="IMPORT ATP-BINDING PROTEIN"/>
    <property type="match status" value="1"/>
</dbReference>
<dbReference type="InterPro" id="IPR015854">
    <property type="entry name" value="ABC_transpr_LolD-like"/>
</dbReference>
<dbReference type="Gene3D" id="3.40.50.300">
    <property type="entry name" value="P-loop containing nucleotide triphosphate hydrolases"/>
    <property type="match status" value="1"/>
</dbReference>
<evidence type="ECO:0000313" key="1">
    <source>
        <dbReference type="EMBL" id="GAG24503.1"/>
    </source>
</evidence>
<proteinExistence type="predicted"/>
<comment type="caution">
    <text evidence="1">The sequence shown here is derived from an EMBL/GenBank/DDBJ whole genome shotgun (WGS) entry which is preliminary data.</text>
</comment>
<name>X0WJ44_9ZZZZ</name>
<dbReference type="PANTHER" id="PTHR24220:SF86">
    <property type="entry name" value="ABC TRANSPORTER ABCH.1"/>
    <property type="match status" value="1"/>
</dbReference>
<sequence length="69" mass="7831">LVNDPLIILADEPTGNLDTATQKEIMTVFEELNSQACTIIMVTHEADVAAWTRREIHLRDGRVDRVVER</sequence>
<feature type="non-terminal residue" evidence="1">
    <location>
        <position position="1"/>
    </location>
</feature>
<dbReference type="InterPro" id="IPR027417">
    <property type="entry name" value="P-loop_NTPase"/>
</dbReference>
<dbReference type="AlphaFoldDB" id="X0WJ44"/>
<organism evidence="1">
    <name type="scientific">marine sediment metagenome</name>
    <dbReference type="NCBI Taxonomy" id="412755"/>
    <lineage>
        <taxon>unclassified sequences</taxon>
        <taxon>metagenomes</taxon>
        <taxon>ecological metagenomes</taxon>
    </lineage>
</organism>
<dbReference type="GO" id="GO:0005886">
    <property type="term" value="C:plasma membrane"/>
    <property type="evidence" value="ECO:0007669"/>
    <property type="project" value="TreeGrafter"/>
</dbReference>
<dbReference type="EMBL" id="BARS01035965">
    <property type="protein sequence ID" value="GAG24503.1"/>
    <property type="molecule type" value="Genomic_DNA"/>
</dbReference>
<dbReference type="SUPFAM" id="SSF52540">
    <property type="entry name" value="P-loop containing nucleoside triphosphate hydrolases"/>
    <property type="match status" value="1"/>
</dbReference>
<accession>X0WJ44</accession>
<protein>
    <recommendedName>
        <fullName evidence="2">ABC transporter domain-containing protein</fullName>
    </recommendedName>
</protein>
<reference evidence="1" key="1">
    <citation type="journal article" date="2014" name="Front. Microbiol.">
        <title>High frequency of phylogenetically diverse reductive dehalogenase-homologous genes in deep subseafloor sedimentary metagenomes.</title>
        <authorList>
            <person name="Kawai M."/>
            <person name="Futagami T."/>
            <person name="Toyoda A."/>
            <person name="Takaki Y."/>
            <person name="Nishi S."/>
            <person name="Hori S."/>
            <person name="Arai W."/>
            <person name="Tsubouchi T."/>
            <person name="Morono Y."/>
            <person name="Uchiyama I."/>
            <person name="Ito T."/>
            <person name="Fujiyama A."/>
            <person name="Inagaki F."/>
            <person name="Takami H."/>
        </authorList>
    </citation>
    <scope>NUCLEOTIDE SEQUENCE</scope>
    <source>
        <strain evidence="1">Expedition CK06-06</strain>
    </source>
</reference>
<evidence type="ECO:0008006" key="2">
    <source>
        <dbReference type="Google" id="ProtNLM"/>
    </source>
</evidence>